<dbReference type="EMBL" id="CM040986">
    <property type="protein sequence ID" value="MCJ8738433.1"/>
    <property type="molecule type" value="Genomic_DNA"/>
</dbReference>
<keyword evidence="2" id="KW-1185">Reference proteome</keyword>
<proteinExistence type="predicted"/>
<accession>A0ACC5YRN2</accession>
<gene>
    <name evidence="1" type="ORF">PDJAM_G00035820</name>
</gene>
<name>A0ACC5YRN2_9TELE</name>
<protein>
    <submittedName>
        <fullName evidence="1">Uncharacterized protein</fullName>
    </submittedName>
</protein>
<comment type="caution">
    <text evidence="1">The sequence shown here is derived from an EMBL/GenBank/DDBJ whole genome shotgun (WGS) entry which is preliminary data.</text>
</comment>
<evidence type="ECO:0000313" key="2">
    <source>
        <dbReference type="Proteomes" id="UP000830395"/>
    </source>
</evidence>
<evidence type="ECO:0000313" key="1">
    <source>
        <dbReference type="EMBL" id="MCJ8738433.1"/>
    </source>
</evidence>
<reference evidence="1" key="1">
    <citation type="submission" date="2020-02" db="EMBL/GenBank/DDBJ databases">
        <title>Genome sequencing of the panga catfish, Pangasius djambal.</title>
        <authorList>
            <person name="Wen M."/>
            <person name="Zahm M."/>
            <person name="Roques C."/>
            <person name="Cabau C."/>
            <person name="Klopp C."/>
            <person name="Donnadieu C."/>
            <person name="Jouanno E."/>
            <person name="Avarre J.-C."/>
            <person name="Campet M."/>
            <person name="Ha T."/>
            <person name="Dugue R."/>
            <person name="Lampietro C."/>
            <person name="Louis A."/>
            <person name="Herpin A."/>
            <person name="Echchiki A."/>
            <person name="Berthelot C."/>
            <person name="Parey E."/>
            <person name="Roest-Crollius H."/>
            <person name="Braasch I."/>
            <person name="Postlethwait J.H."/>
            <person name="Bobe J."/>
            <person name="Montfort J."/>
            <person name="Bouchez O."/>
            <person name="Begum T."/>
            <person name="Schartl M."/>
            <person name="Gustiano R."/>
            <person name="Guiguen Y."/>
        </authorList>
    </citation>
    <scope>NUCLEOTIDE SEQUENCE</scope>
    <source>
        <strain evidence="1">Pdj_M5554</strain>
    </source>
</reference>
<dbReference type="Proteomes" id="UP000830395">
    <property type="component" value="Chromosome 12"/>
</dbReference>
<organism evidence="1 2">
    <name type="scientific">Pangasius djambal</name>
    <dbReference type="NCBI Taxonomy" id="1691987"/>
    <lineage>
        <taxon>Eukaryota</taxon>
        <taxon>Metazoa</taxon>
        <taxon>Chordata</taxon>
        <taxon>Craniata</taxon>
        <taxon>Vertebrata</taxon>
        <taxon>Euteleostomi</taxon>
        <taxon>Actinopterygii</taxon>
        <taxon>Neopterygii</taxon>
        <taxon>Teleostei</taxon>
        <taxon>Ostariophysi</taxon>
        <taxon>Siluriformes</taxon>
        <taxon>Pangasiidae</taxon>
        <taxon>Pangasius</taxon>
    </lineage>
</organism>
<sequence>MRNQSGNLASASHSIDYGLRPCARAEKNDQSAPTSGFPSANQKESASCQRTGSFNINNYKLQDGFSLCTSLQARQQCLHDKSENVQATLPNTKREQGKDAKPPQKPGQTSRAGDNSAAEERKKMLARFKENKALQKEKERREKEKKGTFKVGLYHPQPLGYLPSNPVVPSTKKTTESMQSTRVTRSMKQHLQPKQPAEKQTAPKKAEPPSTRANKTSVPATGRGRTAAVEPAVRAPTTRSAAKAVTAAVTTKSVAKPAADLRPPKTKSANRQPAAPSSGRGTNMQGHIESVADEKKETKVADVVVAAVNPSPPKEEKMVEEANVTPASFAPQGFVFQPPSGLRTFQPTPLSPRSADAFLSPSCSVEPQMESASPITPPSDSSSAPPLFSLAPCMSEPCPASASKSAPSPLAPASSASPSPPPPLPPASPSPSSAPSEPQHDVPYFRDVMASETERLTELSEFWELRFDDSSIPEEMRDRMRTAVGQARLLMKERFGQFSGLVDDCEFGRGEKITTCTDLQGFWDMVYFQVEDVDKKFNALKEAEARGWQEEIKPKPPAAGGKTGAGVGASAAAKSRLAAVKAAMKAKQAAAAKAAEASDRAQDDSAPASDALANTLTAQTVVFHGGFFQVESPVKVVGVVRRSSRLNAAPFTQCSPHGSKFSTPGRQQRATAVVHPSPLPCILTPSKSAPPTASPPTSPAAVARTTASPVCTPKQHPDPLPCSPKPLHISPEQHRSAPCLSPNGASRTHLSQPDHNTSLINMQSDVMITPVDDQMNQSAEIKPHNSPCHSEEELPLHLPAHSGSSTEGSAQESAMTALSQEQTEETVFDEVDMFHSDSQAHAMSFTHSPSACKTTPRAETVENCVSVPSSPCMMSTTPQQVQVVSPAPSDETDTCIDERSPISADCKVTENQDSESIVGLDFERYLQPTARCSLSPVNSMAADRFSLGPEDAEMESPQAQAEEPVQDALMTPTAFPRMAPLVVTPWTEEMIANPLLFTPEQKERVRQSVCESDLMMFTPPANN</sequence>